<gene>
    <name evidence="1" type="ORF">Ade02nite_19850</name>
</gene>
<evidence type="ECO:0000313" key="1">
    <source>
        <dbReference type="EMBL" id="GID73344.1"/>
    </source>
</evidence>
<name>A0ABQ3Y015_9ACTN</name>
<accession>A0ABQ3Y015</accession>
<keyword evidence="2" id="KW-1185">Reference proteome</keyword>
<reference evidence="1 2" key="1">
    <citation type="submission" date="2021-01" db="EMBL/GenBank/DDBJ databases">
        <title>Whole genome shotgun sequence of Actinoplanes deccanensis NBRC 13994.</title>
        <authorList>
            <person name="Komaki H."/>
            <person name="Tamura T."/>
        </authorList>
    </citation>
    <scope>NUCLEOTIDE SEQUENCE [LARGE SCALE GENOMIC DNA]</scope>
    <source>
        <strain evidence="1 2">NBRC 13994</strain>
    </source>
</reference>
<protein>
    <submittedName>
        <fullName evidence="1">Uncharacterized protein</fullName>
    </submittedName>
</protein>
<dbReference type="EMBL" id="BOMI01000033">
    <property type="protein sequence ID" value="GID73344.1"/>
    <property type="molecule type" value="Genomic_DNA"/>
</dbReference>
<evidence type="ECO:0000313" key="2">
    <source>
        <dbReference type="Proteomes" id="UP000609879"/>
    </source>
</evidence>
<dbReference type="Proteomes" id="UP000609879">
    <property type="component" value="Unassembled WGS sequence"/>
</dbReference>
<comment type="caution">
    <text evidence="1">The sequence shown here is derived from an EMBL/GenBank/DDBJ whole genome shotgun (WGS) entry which is preliminary data.</text>
</comment>
<proteinExistence type="predicted"/>
<organism evidence="1 2">
    <name type="scientific">Paractinoplanes deccanensis</name>
    <dbReference type="NCBI Taxonomy" id="113561"/>
    <lineage>
        <taxon>Bacteria</taxon>
        <taxon>Bacillati</taxon>
        <taxon>Actinomycetota</taxon>
        <taxon>Actinomycetes</taxon>
        <taxon>Micromonosporales</taxon>
        <taxon>Micromonosporaceae</taxon>
        <taxon>Paractinoplanes</taxon>
    </lineage>
</organism>
<dbReference type="RefSeq" id="WP_203761268.1">
    <property type="nucleotide sequence ID" value="NZ_BAAABO010000029.1"/>
</dbReference>
<sequence>MNDYYAGDDEQARPRYTTRQDAIDQAIAPALAEGNYDLEAICRETFDWKIDVNGKGQELLNTGGFEQTVSEEEFWEIAAKHEII</sequence>